<keyword evidence="2" id="KW-1133">Transmembrane helix</keyword>
<evidence type="ECO:0000313" key="4">
    <source>
        <dbReference type="Proteomes" id="UP000886595"/>
    </source>
</evidence>
<feature type="transmembrane region" description="Helical" evidence="2">
    <location>
        <begin position="373"/>
        <end position="392"/>
    </location>
</feature>
<evidence type="ECO:0000256" key="1">
    <source>
        <dbReference type="SAM" id="MobiDB-lite"/>
    </source>
</evidence>
<feature type="region of interest" description="Disordered" evidence="1">
    <location>
        <begin position="163"/>
        <end position="197"/>
    </location>
</feature>
<organism evidence="3 4">
    <name type="scientific">Brassica carinata</name>
    <name type="common">Ethiopian mustard</name>
    <name type="synonym">Abyssinian cabbage</name>
    <dbReference type="NCBI Taxonomy" id="52824"/>
    <lineage>
        <taxon>Eukaryota</taxon>
        <taxon>Viridiplantae</taxon>
        <taxon>Streptophyta</taxon>
        <taxon>Embryophyta</taxon>
        <taxon>Tracheophyta</taxon>
        <taxon>Spermatophyta</taxon>
        <taxon>Magnoliopsida</taxon>
        <taxon>eudicotyledons</taxon>
        <taxon>Gunneridae</taxon>
        <taxon>Pentapetalae</taxon>
        <taxon>rosids</taxon>
        <taxon>malvids</taxon>
        <taxon>Brassicales</taxon>
        <taxon>Brassicaceae</taxon>
        <taxon>Brassiceae</taxon>
        <taxon>Brassica</taxon>
    </lineage>
</organism>
<evidence type="ECO:0000313" key="3">
    <source>
        <dbReference type="EMBL" id="KAG2272733.1"/>
    </source>
</evidence>
<accession>A0A8X7QS51</accession>
<feature type="transmembrane region" description="Helical" evidence="2">
    <location>
        <begin position="109"/>
        <end position="126"/>
    </location>
</feature>
<name>A0A8X7QS51_BRACI</name>
<feature type="transmembrane region" description="Helical" evidence="2">
    <location>
        <begin position="404"/>
        <end position="424"/>
    </location>
</feature>
<comment type="caution">
    <text evidence="3">The sequence shown here is derived from an EMBL/GenBank/DDBJ whole genome shotgun (WGS) entry which is preliminary data.</text>
</comment>
<gene>
    <name evidence="3" type="ORF">Bca52824_067288</name>
</gene>
<feature type="transmembrane region" description="Helical" evidence="2">
    <location>
        <begin position="430"/>
        <end position="448"/>
    </location>
</feature>
<feature type="transmembrane region" description="Helical" evidence="2">
    <location>
        <begin position="132"/>
        <end position="151"/>
    </location>
</feature>
<dbReference type="EMBL" id="JAAMPC010000013">
    <property type="protein sequence ID" value="KAG2272733.1"/>
    <property type="molecule type" value="Genomic_DNA"/>
</dbReference>
<evidence type="ECO:0000256" key="2">
    <source>
        <dbReference type="SAM" id="Phobius"/>
    </source>
</evidence>
<dbReference type="Proteomes" id="UP000886595">
    <property type="component" value="Unassembled WGS sequence"/>
</dbReference>
<sequence length="545" mass="60708">MANPSDKVVVKWVNDTRGRVCWVILASLCLCGFTQLMEVFKDESQVIYKYIGTSLVSLYVILLVMSLCSDETPTIAYRSGSCLRSFVPLVFFFIIFITIYYHRTLEVSILTLSILFGVVALVQLLFPIDEFYVGYVMVIITLEISVAYDVVAYELDEVMPFGEGSHSGSRERRSALERLTEPSTRKSPSFESGRLQLNDDDAEEMDHTDQEVTMTQALVPARLPATLRLGENSTNTSKKAGRTIPIAPQSKSVGKRKVQPKKCVVRSPLQTLIQRKTLTGRTTTTTRMKLAVDKDSTLPSTPDDGGHSRPSPTTSLPQTADTEPNDQQVTLVGRAIYYVLGVSSLICLSNSIGDVWPSKKEDGTLIEIPNSKYAAVVLASLYAIALARTLFFDRPPRCDKIGPYIEVFYSLCLFITAFVIAFTYRSDPDVRIFAMSVITCAIAILQLTHPLEEFYVGKTLFVILWTAFVTECFNGGSKDVVMGFIGGFCLVSIGIFIGAREEIGKRCHFQIKKLLTCGSDEGDREIICEVNRVESFCQFRDDYEA</sequence>
<reference evidence="3 4" key="1">
    <citation type="submission" date="2020-02" db="EMBL/GenBank/DDBJ databases">
        <authorList>
            <person name="Ma Q."/>
            <person name="Huang Y."/>
            <person name="Song X."/>
            <person name="Pei D."/>
        </authorList>
    </citation>
    <scope>NUCLEOTIDE SEQUENCE [LARGE SCALE GENOMIC DNA]</scope>
    <source>
        <strain evidence="3">Sxm20200214</strain>
        <tissue evidence="3">Leaf</tissue>
    </source>
</reference>
<feature type="transmembrane region" description="Helical" evidence="2">
    <location>
        <begin position="47"/>
        <end position="65"/>
    </location>
</feature>
<dbReference type="AlphaFoldDB" id="A0A8X7QS51"/>
<protein>
    <submittedName>
        <fullName evidence="3">Uncharacterized protein</fullName>
    </submittedName>
</protein>
<feature type="compositionally biased region" description="Polar residues" evidence="1">
    <location>
        <begin position="310"/>
        <end position="325"/>
    </location>
</feature>
<feature type="transmembrane region" description="Helical" evidence="2">
    <location>
        <begin position="455"/>
        <end position="474"/>
    </location>
</feature>
<proteinExistence type="predicted"/>
<keyword evidence="4" id="KW-1185">Reference proteome</keyword>
<feature type="region of interest" description="Disordered" evidence="1">
    <location>
        <begin position="282"/>
        <end position="325"/>
    </location>
</feature>
<dbReference type="OrthoDB" id="1026933at2759"/>
<keyword evidence="2" id="KW-0472">Membrane</keyword>
<feature type="transmembrane region" description="Helical" evidence="2">
    <location>
        <begin position="85"/>
        <end position="102"/>
    </location>
</feature>
<feature type="transmembrane region" description="Helical" evidence="2">
    <location>
        <begin position="480"/>
        <end position="499"/>
    </location>
</feature>
<feature type="transmembrane region" description="Helical" evidence="2">
    <location>
        <begin position="20"/>
        <end position="40"/>
    </location>
</feature>
<feature type="compositionally biased region" description="Basic and acidic residues" evidence="1">
    <location>
        <begin position="168"/>
        <end position="184"/>
    </location>
</feature>
<keyword evidence="2" id="KW-0812">Transmembrane</keyword>